<dbReference type="Proteomes" id="UP000661025">
    <property type="component" value="Unassembled WGS sequence"/>
</dbReference>
<dbReference type="RefSeq" id="WP_192359092.1">
    <property type="nucleotide sequence ID" value="NZ_CP119182.1"/>
</dbReference>
<comment type="caution">
    <text evidence="2">The sequence shown here is derived from an EMBL/GenBank/DDBJ whole genome shotgun (WGS) entry which is preliminary data.</text>
</comment>
<protein>
    <submittedName>
        <fullName evidence="2">Uncharacterized protein</fullName>
    </submittedName>
</protein>
<gene>
    <name evidence="2" type="ORF">IHE70_01710</name>
</gene>
<feature type="region of interest" description="Disordered" evidence="1">
    <location>
        <begin position="1"/>
        <end position="38"/>
    </location>
</feature>
<evidence type="ECO:0000313" key="2">
    <source>
        <dbReference type="EMBL" id="MBD9721981.1"/>
    </source>
</evidence>
<accession>A0A927KX52</accession>
<evidence type="ECO:0000256" key="1">
    <source>
        <dbReference type="SAM" id="MobiDB-lite"/>
    </source>
</evidence>
<organism evidence="2 3">
    <name type="scientific">Streptomyces caniscabiei</name>
    <dbReference type="NCBI Taxonomy" id="2746961"/>
    <lineage>
        <taxon>Bacteria</taxon>
        <taxon>Bacillati</taxon>
        <taxon>Actinomycetota</taxon>
        <taxon>Actinomycetes</taxon>
        <taxon>Kitasatosporales</taxon>
        <taxon>Streptomycetaceae</taxon>
        <taxon>Streptomyces</taxon>
    </lineage>
</organism>
<sequence length="58" mass="6214">MTSTLHVTPIGDQADHDTSTSDPDCVCGPETKPVTRDDGSIGWLLVHHSLDGRERAKG</sequence>
<dbReference type="AlphaFoldDB" id="A0A927KX52"/>
<proteinExistence type="predicted"/>
<evidence type="ECO:0000313" key="3">
    <source>
        <dbReference type="Proteomes" id="UP000661025"/>
    </source>
</evidence>
<reference evidence="2" key="1">
    <citation type="submission" date="2020-09" db="EMBL/GenBank/DDBJ databases">
        <title>Streptomyces canutascabiei sp. nov., which causes potato common scab and is distributed across the world.</title>
        <authorList>
            <person name="Nguyen H.P."/>
            <person name="Weisberg A.J."/>
            <person name="Chang J.H."/>
            <person name="Clarke C.R."/>
        </authorList>
    </citation>
    <scope>NUCLEOTIDE SEQUENCE</scope>
    <source>
        <strain evidence="2">ID-01-6.2a</strain>
    </source>
</reference>
<name>A0A927KX52_9ACTN</name>
<dbReference type="EMBL" id="JACYXT010000001">
    <property type="protein sequence ID" value="MBD9721981.1"/>
    <property type="molecule type" value="Genomic_DNA"/>
</dbReference>
<dbReference type="GeneID" id="79929205"/>